<keyword evidence="4 10" id="KW-0732">Signal</keyword>
<evidence type="ECO:0000256" key="7">
    <source>
        <dbReference type="ARBA" id="ARBA00023237"/>
    </source>
</evidence>
<evidence type="ECO:0000313" key="12">
    <source>
        <dbReference type="EMBL" id="EEX93492.1"/>
    </source>
</evidence>
<protein>
    <submittedName>
        <fullName evidence="13">Type 4 pili secretin pilQ</fullName>
    </submittedName>
    <submittedName>
        <fullName evidence="12">Type IV pilus biogenesis protein PilQ</fullName>
    </submittedName>
</protein>
<dbReference type="NCBIfam" id="TIGR02515">
    <property type="entry name" value="IV_pilus_PilQ"/>
    <property type="match status" value="1"/>
</dbReference>
<evidence type="ECO:0000259" key="11">
    <source>
        <dbReference type="SMART" id="SM00965"/>
    </source>
</evidence>
<dbReference type="InterPro" id="IPR004845">
    <property type="entry name" value="T2SS_GspD_CS"/>
</dbReference>
<gene>
    <name evidence="12" type="ORF">VIA_004139</name>
    <name evidence="13" type="ORF">VIOR3934_12137</name>
</gene>
<evidence type="ECO:0000256" key="8">
    <source>
        <dbReference type="RuleBase" id="RU004004"/>
    </source>
</evidence>
<organism evidence="13 14">
    <name type="scientific">Vibrio orientalis CIP 102891 = ATCC 33934</name>
    <dbReference type="NCBI Taxonomy" id="675816"/>
    <lineage>
        <taxon>Bacteria</taxon>
        <taxon>Pseudomonadati</taxon>
        <taxon>Pseudomonadota</taxon>
        <taxon>Gammaproteobacteria</taxon>
        <taxon>Vibrionales</taxon>
        <taxon>Vibrionaceae</taxon>
        <taxon>Vibrio</taxon>
        <taxon>Vibrio oreintalis group</taxon>
    </lineage>
</organism>
<dbReference type="Pfam" id="PF11741">
    <property type="entry name" value="AMIN"/>
    <property type="match status" value="1"/>
</dbReference>
<keyword evidence="3 8" id="KW-0813">Transport</keyword>
<dbReference type="InterPro" id="IPR038591">
    <property type="entry name" value="NolW-like_sf"/>
</dbReference>
<feature type="coiled-coil region" evidence="9">
    <location>
        <begin position="234"/>
        <end position="261"/>
    </location>
</feature>
<evidence type="ECO:0000256" key="9">
    <source>
        <dbReference type="SAM" id="Coils"/>
    </source>
</evidence>
<dbReference type="PANTHER" id="PTHR30604">
    <property type="entry name" value="PROTEIN TRANSPORT PROTEIN HOFQ"/>
    <property type="match status" value="1"/>
</dbReference>
<feature type="signal peptide" evidence="10">
    <location>
        <begin position="1"/>
        <end position="30"/>
    </location>
</feature>
<dbReference type="Proteomes" id="UP000002817">
    <property type="component" value="Unassembled WGS sequence"/>
</dbReference>
<feature type="chain" id="PRO_5002999674" evidence="10">
    <location>
        <begin position="31"/>
        <end position="563"/>
    </location>
</feature>
<dbReference type="Pfam" id="PF03958">
    <property type="entry name" value="Secretin_N"/>
    <property type="match status" value="1"/>
</dbReference>
<evidence type="ECO:0000313" key="15">
    <source>
        <dbReference type="Proteomes" id="UP000003515"/>
    </source>
</evidence>
<dbReference type="eggNOG" id="COG4796">
    <property type="taxonomic scope" value="Bacteria"/>
</dbReference>
<evidence type="ECO:0000256" key="3">
    <source>
        <dbReference type="ARBA" id="ARBA00022448"/>
    </source>
</evidence>
<evidence type="ECO:0000256" key="2">
    <source>
        <dbReference type="ARBA" id="ARBA00006304"/>
    </source>
</evidence>
<proteinExistence type="inferred from homology"/>
<reference evidence="12 15" key="1">
    <citation type="submission" date="2009-10" db="EMBL/GenBank/DDBJ databases">
        <authorList>
            <consortium name="Los Alamos National Laboratory (LANL)"/>
            <consortium name="National Microbial Pathogen Data Resource (NMPDR)"/>
            <person name="Munk A.C."/>
            <person name="Chertkov O."/>
            <person name="Tapia R."/>
            <person name="Green L."/>
            <person name="Rogers Y."/>
            <person name="Detter J.C."/>
            <person name="Bruce D."/>
            <person name="Brettin T.S."/>
            <person name="Colwell R.R."/>
            <person name="Huq A."/>
            <person name="Grim C.J."/>
            <person name="Hasan N.A."/>
            <person name="Bartels D."/>
            <person name="Vonstein V."/>
        </authorList>
    </citation>
    <scope>NUCLEOTIDE SEQUENCE [LARGE SCALE GENOMIC DNA]</scope>
    <source>
        <strain evidence="12 15">CIP 102891</strain>
    </source>
</reference>
<dbReference type="RefSeq" id="WP_004415936.1">
    <property type="nucleotide sequence ID" value="NZ_ACZV01000005.1"/>
</dbReference>
<comment type="caution">
    <text evidence="13">The sequence shown here is derived from an EMBL/GenBank/DDBJ whole genome shotgun (WGS) entry which is preliminary data.</text>
</comment>
<dbReference type="STRING" id="675816.VIA_004139"/>
<dbReference type="Gene3D" id="3.30.1370.120">
    <property type="match status" value="1"/>
</dbReference>
<dbReference type="Gene3D" id="2.60.40.3470">
    <property type="match status" value="1"/>
</dbReference>
<dbReference type="PATRIC" id="fig|675816.5.peg.2154"/>
<dbReference type="InterPro" id="IPR011662">
    <property type="entry name" value="Secretin/TonB_short_N"/>
</dbReference>
<evidence type="ECO:0000256" key="10">
    <source>
        <dbReference type="SAM" id="SignalP"/>
    </source>
</evidence>
<keyword evidence="9" id="KW-0175">Coiled coil</keyword>
<dbReference type="SMART" id="SM00965">
    <property type="entry name" value="STN"/>
    <property type="match status" value="1"/>
</dbReference>
<dbReference type="EMBL" id="ACZV01000005">
    <property type="protein sequence ID" value="EEX93492.1"/>
    <property type="molecule type" value="Genomic_DNA"/>
</dbReference>
<keyword evidence="6" id="KW-0472">Membrane</keyword>
<dbReference type="OrthoDB" id="9775455at2"/>
<keyword evidence="7" id="KW-0998">Cell outer membrane</keyword>
<keyword evidence="5" id="KW-0653">Protein transport</keyword>
<dbReference type="Gene3D" id="3.30.1370.130">
    <property type="match status" value="1"/>
</dbReference>
<dbReference type="InterPro" id="IPR001775">
    <property type="entry name" value="GspD/PilQ"/>
</dbReference>
<dbReference type="Pfam" id="PF00263">
    <property type="entry name" value="Secretin"/>
    <property type="match status" value="1"/>
</dbReference>
<evidence type="ECO:0000256" key="4">
    <source>
        <dbReference type="ARBA" id="ARBA00022729"/>
    </source>
</evidence>
<evidence type="ECO:0000256" key="6">
    <source>
        <dbReference type="ARBA" id="ARBA00023136"/>
    </source>
</evidence>
<reference evidence="13 14" key="3">
    <citation type="journal article" date="2012" name="Int. J. Syst. Evol. Microbiol.">
        <title>Vibrio caribbeanicus sp. nov., isolated from the marine sponge Scleritoderma cyanea.</title>
        <authorList>
            <person name="Hoffmann M."/>
            <person name="Monday S.R."/>
            <person name="Allard M.W."/>
            <person name="Strain E.A."/>
            <person name="Whittaker P."/>
            <person name="Naum M."/>
            <person name="McCarthy P.J."/>
            <person name="Lopez J.V."/>
            <person name="Fischer M."/>
            <person name="Brown E.W."/>
        </authorList>
    </citation>
    <scope>NUCLEOTIDE SEQUENCE [LARGE SCALE GENOMIC DNA]</scope>
    <source>
        <strain evidence="13">CIP 102891</strain>
        <strain evidence="14">CIP 102891 / ATCC 33934</strain>
    </source>
</reference>
<keyword evidence="15" id="KW-1185">Reference proteome</keyword>
<accession>C9QNG5</accession>
<dbReference type="PRINTS" id="PR00811">
    <property type="entry name" value="BCTERIALGSPD"/>
</dbReference>
<dbReference type="AlphaFoldDB" id="C9QNG5"/>
<dbReference type="InterPro" id="IPR004846">
    <property type="entry name" value="T2SS/T3SS_dom"/>
</dbReference>
<dbReference type="GO" id="GO:0009306">
    <property type="term" value="P:protein secretion"/>
    <property type="evidence" value="ECO:0007669"/>
    <property type="project" value="InterPro"/>
</dbReference>
<evidence type="ECO:0000313" key="14">
    <source>
        <dbReference type="Proteomes" id="UP000002817"/>
    </source>
</evidence>
<evidence type="ECO:0000256" key="5">
    <source>
        <dbReference type="ARBA" id="ARBA00022927"/>
    </source>
</evidence>
<dbReference type="InterPro" id="IPR051808">
    <property type="entry name" value="Type_IV_pilus_biogenesis"/>
</dbReference>
<dbReference type="PANTHER" id="PTHR30604:SF1">
    <property type="entry name" value="DNA UTILIZATION PROTEIN HOFQ"/>
    <property type="match status" value="1"/>
</dbReference>
<dbReference type="GO" id="GO:0009279">
    <property type="term" value="C:cell outer membrane"/>
    <property type="evidence" value="ECO:0007669"/>
    <property type="project" value="UniProtKB-SubCell"/>
</dbReference>
<evidence type="ECO:0000256" key="1">
    <source>
        <dbReference type="ARBA" id="ARBA00004442"/>
    </source>
</evidence>
<evidence type="ECO:0000313" key="13">
    <source>
        <dbReference type="EMBL" id="EGU50281.1"/>
    </source>
</evidence>
<comment type="subcellular location">
    <subcellularLocation>
        <location evidence="1 8">Cell outer membrane</location>
    </subcellularLocation>
</comment>
<name>C9QNG5_VIBOR</name>
<feature type="domain" description="Secretin/TonB short N-terminal" evidence="11">
    <location>
        <begin position="180"/>
        <end position="228"/>
    </location>
</feature>
<dbReference type="InterPro" id="IPR021731">
    <property type="entry name" value="AMIN_dom"/>
</dbReference>
<reference evidence="13" key="2">
    <citation type="submission" date="2011-08" db="EMBL/GenBank/DDBJ databases">
        <authorList>
            <person name="Hoffman M."/>
            <person name="Strain E.A."/>
            <person name="Brown E."/>
            <person name="Allard M.W."/>
        </authorList>
    </citation>
    <scope>NUCLEOTIDE SEQUENCE</scope>
    <source>
        <strain evidence="13">CIP 102891</strain>
    </source>
</reference>
<dbReference type="InterPro" id="IPR005644">
    <property type="entry name" value="NolW-like"/>
</dbReference>
<dbReference type="InterPro" id="IPR013355">
    <property type="entry name" value="Pilus_4_PilQ"/>
</dbReference>
<comment type="similarity">
    <text evidence="2">Belongs to the bacterial secretin family. PilQ subfamily.</text>
</comment>
<dbReference type="Proteomes" id="UP000003515">
    <property type="component" value="Unassembled WGS sequence"/>
</dbReference>
<dbReference type="PROSITE" id="PS00875">
    <property type="entry name" value="T2SP_D"/>
    <property type="match status" value="1"/>
</dbReference>
<sequence length="563" mass="61545">MIKGVTDWLSRYVQVMMLLCCCGFGTAALAQQEVENVLEGIDFRVGNERQARIIIQLQHPQVAVDIRKTADGLQIELLNTQVLDEQLYLADVKDFATNVKTIEVFRNQSSALLVAMINGNYSYDYSINGTDLHVEVKAAVGQFDLKSNPAPEQEAKKISINFQDIPVRHVLQLIADYNDFNLVVSDSVSGNLTLRLDGLPWQQVLDVILQVKGLDKRVMDNVVLIAPQAELDARHREELEKARLEAELGELRSEIVKVKFAKASEIASMIGGEGAISMLSSRGALSVDERTNALLIRDLQPNIDVIQELISALDIPVKQVQIEARIVTVHEGNLDELGVRWGYHNTNGSTSLGSSIEDNVFGAVPIDDMLNVNLAATSVNASSIAFQVAKLGSDMLLDLELSALQRESKAEVISSPRLITTNKKPAYIEQGTEIPYLESSSSGATSVAFKKAVLSLKVVPQITPDNRLVLDLSVTQDRPGDIVKTGTGEAVAINTQRIGTQVLVDNGETVVLGGIFQHSVTDAVDKVPMLGDLPLLGALFRRTYQKMGKSELLIFVTPKVVIQ</sequence>
<dbReference type="EMBL" id="AFWH01000025">
    <property type="protein sequence ID" value="EGU50281.1"/>
    <property type="molecule type" value="Genomic_DNA"/>
</dbReference>